<sequence>EAQHALAESLFEAHFARGADIGDPEVLAGLASAAGMDAARVAAYLASDEGVAEVKSEIRGAQQLGISAVPTFVFEGRYGVQGAQPPSAFLQTLEAVARETAGAPAPAAEGCADGACEV</sequence>
<feature type="domain" description="DSBA-like thioredoxin" evidence="1">
    <location>
        <begin position="3"/>
        <end position="93"/>
    </location>
</feature>
<dbReference type="PANTHER" id="PTHR13887">
    <property type="entry name" value="GLUTATHIONE S-TRANSFERASE KAPPA"/>
    <property type="match status" value="1"/>
</dbReference>
<dbReference type="AlphaFoldDB" id="A0A6J4M5E2"/>
<proteinExistence type="predicted"/>
<dbReference type="Gene3D" id="3.40.30.10">
    <property type="entry name" value="Glutaredoxin"/>
    <property type="match status" value="1"/>
</dbReference>
<organism evidence="2">
    <name type="scientific">uncultured Gemmatimonadota bacterium</name>
    <dbReference type="NCBI Taxonomy" id="203437"/>
    <lineage>
        <taxon>Bacteria</taxon>
        <taxon>Pseudomonadati</taxon>
        <taxon>Gemmatimonadota</taxon>
        <taxon>environmental samples</taxon>
    </lineage>
</organism>
<dbReference type="InterPro" id="IPR036249">
    <property type="entry name" value="Thioredoxin-like_sf"/>
</dbReference>
<reference evidence="2" key="1">
    <citation type="submission" date="2020-02" db="EMBL/GenBank/DDBJ databases">
        <authorList>
            <person name="Meier V. D."/>
        </authorList>
    </citation>
    <scope>NUCLEOTIDE SEQUENCE</scope>
    <source>
        <strain evidence="2">AVDCRST_MAG89</strain>
    </source>
</reference>
<evidence type="ECO:0000313" key="2">
    <source>
        <dbReference type="EMBL" id="CAA9346553.1"/>
    </source>
</evidence>
<dbReference type="PANTHER" id="PTHR13887:SF41">
    <property type="entry name" value="THIOREDOXIN SUPERFAMILY PROTEIN"/>
    <property type="match status" value="1"/>
</dbReference>
<dbReference type="EMBL" id="CADCTV010000604">
    <property type="protein sequence ID" value="CAA9346553.1"/>
    <property type="molecule type" value="Genomic_DNA"/>
</dbReference>
<dbReference type="InterPro" id="IPR001853">
    <property type="entry name" value="DSBA-like_thioredoxin_dom"/>
</dbReference>
<feature type="non-terminal residue" evidence="2">
    <location>
        <position position="1"/>
    </location>
</feature>
<name>A0A6J4M5E2_9BACT</name>
<protein>
    <recommendedName>
        <fullName evidence="1">DSBA-like thioredoxin domain-containing protein</fullName>
    </recommendedName>
</protein>
<dbReference type="GO" id="GO:0016491">
    <property type="term" value="F:oxidoreductase activity"/>
    <property type="evidence" value="ECO:0007669"/>
    <property type="project" value="InterPro"/>
</dbReference>
<dbReference type="Pfam" id="PF01323">
    <property type="entry name" value="DSBA"/>
    <property type="match status" value="1"/>
</dbReference>
<dbReference type="SUPFAM" id="SSF52833">
    <property type="entry name" value="Thioredoxin-like"/>
    <property type="match status" value="1"/>
</dbReference>
<accession>A0A6J4M5E2</accession>
<evidence type="ECO:0000259" key="1">
    <source>
        <dbReference type="Pfam" id="PF01323"/>
    </source>
</evidence>
<gene>
    <name evidence="2" type="ORF">AVDCRST_MAG89-2897</name>
</gene>